<dbReference type="Proteomes" id="UP000469949">
    <property type="component" value="Unassembled WGS sequence"/>
</dbReference>
<accession>A0A833N1D6</accession>
<dbReference type="EMBL" id="WEKV01000010">
    <property type="protein sequence ID" value="KAB7784215.1"/>
    <property type="molecule type" value="Genomic_DNA"/>
</dbReference>
<gene>
    <name evidence="1" type="ORF">F8B43_2248</name>
</gene>
<dbReference type="AlphaFoldDB" id="A0A833N1D6"/>
<name>A0A833N1D6_9HYPH</name>
<evidence type="ECO:0000313" key="2">
    <source>
        <dbReference type="Proteomes" id="UP000469949"/>
    </source>
</evidence>
<protein>
    <submittedName>
        <fullName evidence="1">Uncharacterized protein</fullName>
    </submittedName>
</protein>
<organism evidence="1 2">
    <name type="scientific">Methylorubrum populi</name>
    <dbReference type="NCBI Taxonomy" id="223967"/>
    <lineage>
        <taxon>Bacteria</taxon>
        <taxon>Pseudomonadati</taxon>
        <taxon>Pseudomonadota</taxon>
        <taxon>Alphaproteobacteria</taxon>
        <taxon>Hyphomicrobiales</taxon>
        <taxon>Methylobacteriaceae</taxon>
        <taxon>Methylorubrum</taxon>
    </lineage>
</organism>
<comment type="caution">
    <text evidence="1">The sequence shown here is derived from an EMBL/GenBank/DDBJ whole genome shotgun (WGS) entry which is preliminary data.</text>
</comment>
<evidence type="ECO:0000313" key="1">
    <source>
        <dbReference type="EMBL" id="KAB7784215.1"/>
    </source>
</evidence>
<reference evidence="1 2" key="1">
    <citation type="submission" date="2019-10" db="EMBL/GenBank/DDBJ databases">
        <title>Draft Genome Sequence of the Caffeine Degrading Methylotroph Methylorubrum populi PINKEL.</title>
        <authorList>
            <person name="Dawson S.C."/>
            <person name="Zhang X."/>
            <person name="Wright M.E."/>
            <person name="Sharma G."/>
            <person name="Langner J.T."/>
            <person name="Ditty J.L."/>
            <person name="Subuyuj G.A."/>
        </authorList>
    </citation>
    <scope>NUCLEOTIDE SEQUENCE [LARGE SCALE GENOMIC DNA]</scope>
    <source>
        <strain evidence="1 2">Pinkel</strain>
    </source>
</reference>
<sequence>MVKGPARAAPVPSFVSKDPLAAGSMPCRLLTHRVVSEKPAIRLRDDALEAAIGGQRLPASTGFREACG</sequence>
<proteinExistence type="predicted"/>